<evidence type="ECO:0000256" key="1">
    <source>
        <dbReference type="SAM" id="MobiDB-lite"/>
    </source>
</evidence>
<accession>A0AAX6EFS5</accession>
<dbReference type="Proteomes" id="UP001140949">
    <property type="component" value="Unassembled WGS sequence"/>
</dbReference>
<reference evidence="2" key="2">
    <citation type="submission" date="2023-04" db="EMBL/GenBank/DDBJ databases">
        <authorList>
            <person name="Bruccoleri R.E."/>
            <person name="Oakeley E.J."/>
            <person name="Faust A.-M."/>
            <person name="Dessus-Babus S."/>
            <person name="Altorfer M."/>
            <person name="Burckhardt D."/>
            <person name="Oertli M."/>
            <person name="Naumann U."/>
            <person name="Petersen F."/>
            <person name="Wong J."/>
        </authorList>
    </citation>
    <scope>NUCLEOTIDE SEQUENCE</scope>
    <source>
        <strain evidence="2">GSM-AAB239-AS_SAM_17_03QT</strain>
        <tissue evidence="2">Leaf</tissue>
    </source>
</reference>
<name>A0AAX6EFS5_IRIPA</name>
<feature type="compositionally biased region" description="Basic and acidic residues" evidence="1">
    <location>
        <begin position="1"/>
        <end position="15"/>
    </location>
</feature>
<feature type="compositionally biased region" description="Basic residues" evidence="1">
    <location>
        <begin position="16"/>
        <end position="27"/>
    </location>
</feature>
<gene>
    <name evidence="2" type="ORF">M6B38_190020</name>
</gene>
<sequence length="100" mass="11382">MADTQIRRCVRDGMRRPRREGQRRRLSARVADPVEAWSGKGFTRLLCPGERRQGHGALKSWRCQTWWIWGGARVSADGEPLRSSPRWSTTARRGHGGGKV</sequence>
<dbReference type="AlphaFoldDB" id="A0AAX6EFS5"/>
<reference evidence="2" key="1">
    <citation type="journal article" date="2023" name="GigaByte">
        <title>Genome assembly of the bearded iris, Iris pallida Lam.</title>
        <authorList>
            <person name="Bruccoleri R.E."/>
            <person name="Oakeley E.J."/>
            <person name="Faust A.M.E."/>
            <person name="Altorfer M."/>
            <person name="Dessus-Babus S."/>
            <person name="Burckhardt D."/>
            <person name="Oertli M."/>
            <person name="Naumann U."/>
            <person name="Petersen F."/>
            <person name="Wong J."/>
        </authorList>
    </citation>
    <scope>NUCLEOTIDE SEQUENCE</scope>
    <source>
        <strain evidence="2">GSM-AAB239-AS_SAM_17_03QT</strain>
    </source>
</reference>
<organism evidence="2 3">
    <name type="scientific">Iris pallida</name>
    <name type="common">Sweet iris</name>
    <dbReference type="NCBI Taxonomy" id="29817"/>
    <lineage>
        <taxon>Eukaryota</taxon>
        <taxon>Viridiplantae</taxon>
        <taxon>Streptophyta</taxon>
        <taxon>Embryophyta</taxon>
        <taxon>Tracheophyta</taxon>
        <taxon>Spermatophyta</taxon>
        <taxon>Magnoliopsida</taxon>
        <taxon>Liliopsida</taxon>
        <taxon>Asparagales</taxon>
        <taxon>Iridaceae</taxon>
        <taxon>Iridoideae</taxon>
        <taxon>Irideae</taxon>
        <taxon>Iris</taxon>
    </lineage>
</organism>
<proteinExistence type="predicted"/>
<feature type="region of interest" description="Disordered" evidence="1">
    <location>
        <begin position="1"/>
        <end position="27"/>
    </location>
</feature>
<comment type="caution">
    <text evidence="2">The sequence shown here is derived from an EMBL/GenBank/DDBJ whole genome shotgun (WGS) entry which is preliminary data.</text>
</comment>
<dbReference type="EMBL" id="JANAVB010036820">
    <property type="protein sequence ID" value="KAJ6802855.1"/>
    <property type="molecule type" value="Genomic_DNA"/>
</dbReference>
<keyword evidence="3" id="KW-1185">Reference proteome</keyword>
<protein>
    <submittedName>
        <fullName evidence="2">Uncharacterized protein</fullName>
    </submittedName>
</protein>
<feature type="region of interest" description="Disordered" evidence="1">
    <location>
        <begin position="76"/>
        <end position="100"/>
    </location>
</feature>
<evidence type="ECO:0000313" key="2">
    <source>
        <dbReference type="EMBL" id="KAJ6802855.1"/>
    </source>
</evidence>
<evidence type="ECO:0000313" key="3">
    <source>
        <dbReference type="Proteomes" id="UP001140949"/>
    </source>
</evidence>